<gene>
    <name evidence="2" type="ORF">BDQ12DRAFT_685325</name>
</gene>
<accession>A0A5C3LWX2</accession>
<organism evidence="2 3">
    <name type="scientific">Crucibulum laeve</name>
    <dbReference type="NCBI Taxonomy" id="68775"/>
    <lineage>
        <taxon>Eukaryota</taxon>
        <taxon>Fungi</taxon>
        <taxon>Dikarya</taxon>
        <taxon>Basidiomycota</taxon>
        <taxon>Agaricomycotina</taxon>
        <taxon>Agaricomycetes</taxon>
        <taxon>Agaricomycetidae</taxon>
        <taxon>Agaricales</taxon>
        <taxon>Agaricineae</taxon>
        <taxon>Nidulariaceae</taxon>
        <taxon>Crucibulum</taxon>
    </lineage>
</organism>
<keyword evidence="1" id="KW-0472">Membrane</keyword>
<keyword evidence="1" id="KW-1133">Transmembrane helix</keyword>
<dbReference type="AlphaFoldDB" id="A0A5C3LWX2"/>
<keyword evidence="1" id="KW-0812">Transmembrane</keyword>
<evidence type="ECO:0000256" key="1">
    <source>
        <dbReference type="SAM" id="Phobius"/>
    </source>
</evidence>
<dbReference type="EMBL" id="ML213608">
    <property type="protein sequence ID" value="TFK37440.1"/>
    <property type="molecule type" value="Genomic_DNA"/>
</dbReference>
<keyword evidence="3" id="KW-1185">Reference proteome</keyword>
<evidence type="ECO:0000313" key="2">
    <source>
        <dbReference type="EMBL" id="TFK37440.1"/>
    </source>
</evidence>
<protein>
    <submittedName>
        <fullName evidence="2">Uncharacterized protein</fullName>
    </submittedName>
</protein>
<evidence type="ECO:0000313" key="3">
    <source>
        <dbReference type="Proteomes" id="UP000308652"/>
    </source>
</evidence>
<reference evidence="2 3" key="1">
    <citation type="journal article" date="2019" name="Nat. Ecol. Evol.">
        <title>Megaphylogeny resolves global patterns of mushroom evolution.</title>
        <authorList>
            <person name="Varga T."/>
            <person name="Krizsan K."/>
            <person name="Foldi C."/>
            <person name="Dima B."/>
            <person name="Sanchez-Garcia M."/>
            <person name="Sanchez-Ramirez S."/>
            <person name="Szollosi G.J."/>
            <person name="Szarkandi J.G."/>
            <person name="Papp V."/>
            <person name="Albert L."/>
            <person name="Andreopoulos W."/>
            <person name="Angelini C."/>
            <person name="Antonin V."/>
            <person name="Barry K.W."/>
            <person name="Bougher N.L."/>
            <person name="Buchanan P."/>
            <person name="Buyck B."/>
            <person name="Bense V."/>
            <person name="Catcheside P."/>
            <person name="Chovatia M."/>
            <person name="Cooper J."/>
            <person name="Damon W."/>
            <person name="Desjardin D."/>
            <person name="Finy P."/>
            <person name="Geml J."/>
            <person name="Haridas S."/>
            <person name="Hughes K."/>
            <person name="Justo A."/>
            <person name="Karasinski D."/>
            <person name="Kautmanova I."/>
            <person name="Kiss B."/>
            <person name="Kocsube S."/>
            <person name="Kotiranta H."/>
            <person name="LaButti K.M."/>
            <person name="Lechner B.E."/>
            <person name="Liimatainen K."/>
            <person name="Lipzen A."/>
            <person name="Lukacs Z."/>
            <person name="Mihaltcheva S."/>
            <person name="Morgado L.N."/>
            <person name="Niskanen T."/>
            <person name="Noordeloos M.E."/>
            <person name="Ohm R.A."/>
            <person name="Ortiz-Santana B."/>
            <person name="Ovrebo C."/>
            <person name="Racz N."/>
            <person name="Riley R."/>
            <person name="Savchenko A."/>
            <person name="Shiryaev A."/>
            <person name="Soop K."/>
            <person name="Spirin V."/>
            <person name="Szebenyi C."/>
            <person name="Tomsovsky M."/>
            <person name="Tulloss R.E."/>
            <person name="Uehling J."/>
            <person name="Grigoriev I.V."/>
            <person name="Vagvolgyi C."/>
            <person name="Papp T."/>
            <person name="Martin F.M."/>
            <person name="Miettinen O."/>
            <person name="Hibbett D.S."/>
            <person name="Nagy L.G."/>
        </authorList>
    </citation>
    <scope>NUCLEOTIDE SEQUENCE [LARGE SCALE GENOMIC DNA]</scope>
    <source>
        <strain evidence="2 3">CBS 166.37</strain>
    </source>
</reference>
<sequence>MSRPQTRILHTTLLSACMYGLGGGLIGGAAVFHANRTERLVLPFRTNSLFPARRSSLF</sequence>
<feature type="transmembrane region" description="Helical" evidence="1">
    <location>
        <begin position="12"/>
        <end position="34"/>
    </location>
</feature>
<proteinExistence type="predicted"/>
<dbReference type="Proteomes" id="UP000308652">
    <property type="component" value="Unassembled WGS sequence"/>
</dbReference>
<name>A0A5C3LWX2_9AGAR</name>